<evidence type="ECO:0000256" key="6">
    <source>
        <dbReference type="RuleBase" id="RU004057"/>
    </source>
</evidence>
<feature type="transmembrane region" description="Helical" evidence="9">
    <location>
        <begin position="417"/>
        <end position="442"/>
    </location>
</feature>
<dbReference type="InterPro" id="IPR050790">
    <property type="entry name" value="ExbB/TolQ_transport"/>
</dbReference>
<keyword evidence="6" id="KW-0813">Transport</keyword>
<keyword evidence="12" id="KW-1185">Reference proteome</keyword>
<protein>
    <submittedName>
        <fullName evidence="11">MotA/TolQ/ExbB proton channel family protein</fullName>
    </submittedName>
</protein>
<organism evidence="11 12">
    <name type="scientific">Zooshikella ganghwensis</name>
    <dbReference type="NCBI Taxonomy" id="202772"/>
    <lineage>
        <taxon>Bacteria</taxon>
        <taxon>Pseudomonadati</taxon>
        <taxon>Pseudomonadota</taxon>
        <taxon>Gammaproteobacteria</taxon>
        <taxon>Oceanospirillales</taxon>
        <taxon>Zooshikellaceae</taxon>
        <taxon>Zooshikella</taxon>
    </lineage>
</organism>
<evidence type="ECO:0000256" key="9">
    <source>
        <dbReference type="SAM" id="Phobius"/>
    </source>
</evidence>
<feature type="region of interest" description="Disordered" evidence="8">
    <location>
        <begin position="1"/>
        <end position="22"/>
    </location>
</feature>
<dbReference type="Proteomes" id="UP000257039">
    <property type="component" value="Unassembled WGS sequence"/>
</dbReference>
<evidence type="ECO:0000256" key="2">
    <source>
        <dbReference type="ARBA" id="ARBA00022475"/>
    </source>
</evidence>
<reference evidence="11 12" key="1">
    <citation type="submission" date="2017-04" db="EMBL/GenBank/DDBJ databases">
        <title>Draft genome sequence of Zooshikella ganghwensis VG4 isolated from Red Sea sediments.</title>
        <authorList>
            <person name="Rehman Z."/>
            <person name="Alam I."/>
            <person name="Kamau A."/>
            <person name="Bajic V."/>
            <person name="Leiknes T."/>
        </authorList>
    </citation>
    <scope>NUCLEOTIDE SEQUENCE [LARGE SCALE GENOMIC DNA]</scope>
    <source>
        <strain evidence="11 12">VG4</strain>
    </source>
</reference>
<evidence type="ECO:0000313" key="11">
    <source>
        <dbReference type="EMBL" id="RDH42730.1"/>
    </source>
</evidence>
<dbReference type="PANTHER" id="PTHR30625">
    <property type="entry name" value="PROTEIN TOLQ"/>
    <property type="match status" value="1"/>
</dbReference>
<comment type="caution">
    <text evidence="11">The sequence shown here is derived from an EMBL/GenBank/DDBJ whole genome shotgun (WGS) entry which is preliminary data.</text>
</comment>
<comment type="similarity">
    <text evidence="6">Belongs to the exbB/tolQ family.</text>
</comment>
<dbReference type="GO" id="GO:0017038">
    <property type="term" value="P:protein import"/>
    <property type="evidence" value="ECO:0007669"/>
    <property type="project" value="TreeGrafter"/>
</dbReference>
<feature type="domain" description="MotA/TolQ/ExbB proton channel" evidence="10">
    <location>
        <begin position="338"/>
        <end position="457"/>
    </location>
</feature>
<accession>A0A4P9VKM9</accession>
<sequence length="482" mass="53286">MSARYKMLSAHSKRQSKGSGRGKKKTMKYFILVLIAGFGCTALAANQQVSETPQQLLQQILQQQQQQQTINKQREARFLKEKAQQAKLLAEAKAALAKAQTENEKLQQTFDEQAETLITLKRTLKQRSGHLGELFGQVRQLANDVQTTLQQSLITAQYPERIAQLRSLSETKQLPTTQELRQLWYELQREMTASGEIVSFSAPVIRTGGQSETEQVTRVGSFNVVTNQGYLRYVPEGPLQLLASQPSASTLDRLNGWLQAKTTVAPLTIDPTQGDVLNILQQQPTWIERWQQGGVVGMIIGALGVIGMLLGIGRLLQLMFIQRNVKQQLSQPKVPQQNNPLGRVLAVYQQQQARNLEQLELCLDEAIMHEVPKLERWQGTVKLLAGVAPLMGLLGTVTGMIVTFQTITLFGTGDPKLMAAGISQALITTVLGLIAAIPLLFLHTAISSRSKALIQVLDKQAAGLLAQQFIQDHSATTTQREA</sequence>
<feature type="transmembrane region" description="Helical" evidence="9">
    <location>
        <begin position="383"/>
        <end position="405"/>
    </location>
</feature>
<dbReference type="EMBL" id="NDXW01000001">
    <property type="protein sequence ID" value="RDH42730.1"/>
    <property type="molecule type" value="Genomic_DNA"/>
</dbReference>
<evidence type="ECO:0000256" key="3">
    <source>
        <dbReference type="ARBA" id="ARBA00022692"/>
    </source>
</evidence>
<evidence type="ECO:0000256" key="5">
    <source>
        <dbReference type="ARBA" id="ARBA00023136"/>
    </source>
</evidence>
<keyword evidence="3 9" id="KW-0812">Transmembrane</keyword>
<dbReference type="PIRSF" id="PIRSF037714">
    <property type="entry name" value="TolR"/>
    <property type="match status" value="1"/>
</dbReference>
<dbReference type="InterPro" id="IPR002898">
    <property type="entry name" value="MotA_ExbB_proton_chnl"/>
</dbReference>
<keyword evidence="7" id="KW-0175">Coiled coil</keyword>
<keyword evidence="6" id="KW-0653">Protein transport</keyword>
<dbReference type="InterPro" id="IPR017270">
    <property type="entry name" value="MotA/TolQ/ExbB-rel"/>
</dbReference>
<dbReference type="Pfam" id="PF01618">
    <property type="entry name" value="MotA_ExbB"/>
    <property type="match status" value="1"/>
</dbReference>
<name>A0A4P9VKM9_9GAMM</name>
<dbReference type="AlphaFoldDB" id="A0A4P9VKM9"/>
<evidence type="ECO:0000256" key="4">
    <source>
        <dbReference type="ARBA" id="ARBA00022989"/>
    </source>
</evidence>
<evidence type="ECO:0000256" key="8">
    <source>
        <dbReference type="SAM" id="MobiDB-lite"/>
    </source>
</evidence>
<evidence type="ECO:0000256" key="1">
    <source>
        <dbReference type="ARBA" id="ARBA00004651"/>
    </source>
</evidence>
<dbReference type="GO" id="GO:0005886">
    <property type="term" value="C:plasma membrane"/>
    <property type="evidence" value="ECO:0007669"/>
    <property type="project" value="UniProtKB-SubCell"/>
</dbReference>
<keyword evidence="4 9" id="KW-1133">Transmembrane helix</keyword>
<feature type="compositionally biased region" description="Basic residues" evidence="8">
    <location>
        <begin position="11"/>
        <end position="22"/>
    </location>
</feature>
<comment type="subcellular location">
    <subcellularLocation>
        <location evidence="1">Cell membrane</location>
        <topology evidence="1">Multi-pass membrane protein</topology>
    </subcellularLocation>
    <subcellularLocation>
        <location evidence="6">Membrane</location>
        <topology evidence="6">Multi-pass membrane protein</topology>
    </subcellularLocation>
</comment>
<dbReference type="PANTHER" id="PTHR30625:SF11">
    <property type="entry name" value="MOTA_TOLQ_EXBB PROTON CHANNEL DOMAIN-CONTAINING PROTEIN"/>
    <property type="match status" value="1"/>
</dbReference>
<keyword evidence="5 9" id="KW-0472">Membrane</keyword>
<gene>
    <name evidence="11" type="ORF">B9G39_04290</name>
</gene>
<evidence type="ECO:0000256" key="7">
    <source>
        <dbReference type="SAM" id="Coils"/>
    </source>
</evidence>
<keyword evidence="2" id="KW-1003">Cell membrane</keyword>
<evidence type="ECO:0000313" key="12">
    <source>
        <dbReference type="Proteomes" id="UP000257039"/>
    </source>
</evidence>
<evidence type="ECO:0000259" key="10">
    <source>
        <dbReference type="Pfam" id="PF01618"/>
    </source>
</evidence>
<feature type="coiled-coil region" evidence="7">
    <location>
        <begin position="80"/>
        <end position="116"/>
    </location>
</feature>
<proteinExistence type="inferred from homology"/>
<feature type="transmembrane region" description="Helical" evidence="9">
    <location>
        <begin position="295"/>
        <end position="316"/>
    </location>
</feature>